<reference evidence="1" key="1">
    <citation type="submission" date="2020-11" db="EMBL/GenBank/DDBJ databases">
        <title>Adaptations for nitrogen fixation in a non-lichenized fungal sporocarp promotes dispersal by wood-feeding termites.</title>
        <authorList>
            <consortium name="DOE Joint Genome Institute"/>
            <person name="Koch R.A."/>
            <person name="Yoon G."/>
            <person name="Arayal U."/>
            <person name="Lail K."/>
            <person name="Amirebrahimi M."/>
            <person name="Labutti K."/>
            <person name="Lipzen A."/>
            <person name="Riley R."/>
            <person name="Barry K."/>
            <person name="Henrissat B."/>
            <person name="Grigoriev I.V."/>
            <person name="Herr J.R."/>
            <person name="Aime M.C."/>
        </authorList>
    </citation>
    <scope>NUCLEOTIDE SEQUENCE</scope>
    <source>
        <strain evidence="1">MCA 3950</strain>
    </source>
</reference>
<organism evidence="1 2">
    <name type="scientific">Guyanagaster necrorhizus</name>
    <dbReference type="NCBI Taxonomy" id="856835"/>
    <lineage>
        <taxon>Eukaryota</taxon>
        <taxon>Fungi</taxon>
        <taxon>Dikarya</taxon>
        <taxon>Basidiomycota</taxon>
        <taxon>Agaricomycotina</taxon>
        <taxon>Agaricomycetes</taxon>
        <taxon>Agaricomycetidae</taxon>
        <taxon>Agaricales</taxon>
        <taxon>Marasmiineae</taxon>
        <taxon>Physalacriaceae</taxon>
        <taxon>Guyanagaster</taxon>
    </lineage>
</organism>
<keyword evidence="2" id="KW-1185">Reference proteome</keyword>
<dbReference type="RefSeq" id="XP_043044814.1">
    <property type="nucleotide sequence ID" value="XM_043180825.1"/>
</dbReference>
<proteinExistence type="predicted"/>
<dbReference type="GeneID" id="66103121"/>
<evidence type="ECO:0000313" key="2">
    <source>
        <dbReference type="Proteomes" id="UP000812287"/>
    </source>
</evidence>
<dbReference type="AlphaFoldDB" id="A0A9P7W2D3"/>
<gene>
    <name evidence="1" type="ORF">BT62DRAFT_415207</name>
</gene>
<sequence>MIRPTERDLKVIEPTFTKRWNEFFLKAPDKLVVWIGPASKFCIPHDNLGASFYISLSDTIRNTVRLWAELALIHTLLLTWRPASLTSMWFSSWRADPSDLVLCSSPADLAVLGWAYKHSRKLARRMDAYRGCLYGVILDSPKERGSRRIPSSRSDCCVAPDINYAKEDDDAIDGYLRLH</sequence>
<evidence type="ECO:0000313" key="1">
    <source>
        <dbReference type="EMBL" id="KAG7451314.1"/>
    </source>
</evidence>
<dbReference type="EMBL" id="MU250525">
    <property type="protein sequence ID" value="KAG7451314.1"/>
    <property type="molecule type" value="Genomic_DNA"/>
</dbReference>
<name>A0A9P7W2D3_9AGAR</name>
<comment type="caution">
    <text evidence="1">The sequence shown here is derived from an EMBL/GenBank/DDBJ whole genome shotgun (WGS) entry which is preliminary data.</text>
</comment>
<accession>A0A9P7W2D3</accession>
<dbReference type="Proteomes" id="UP000812287">
    <property type="component" value="Unassembled WGS sequence"/>
</dbReference>
<protein>
    <submittedName>
        <fullName evidence="1">Uncharacterized protein</fullName>
    </submittedName>
</protein>